<evidence type="ECO:0000313" key="2">
    <source>
        <dbReference type="EMBL" id="GFH34889.1"/>
    </source>
</evidence>
<proteinExistence type="predicted"/>
<organism evidence="2 3">
    <name type="scientific">Streptomyces pacificus</name>
    <dbReference type="NCBI Taxonomy" id="2705029"/>
    <lineage>
        <taxon>Bacteria</taxon>
        <taxon>Bacillati</taxon>
        <taxon>Actinomycetota</taxon>
        <taxon>Actinomycetes</taxon>
        <taxon>Kitasatosporales</taxon>
        <taxon>Streptomycetaceae</taxon>
        <taxon>Streptomyces</taxon>
    </lineage>
</organism>
<protein>
    <submittedName>
        <fullName evidence="2">Uncharacterized protein</fullName>
    </submittedName>
</protein>
<reference evidence="2 3" key="1">
    <citation type="submission" date="2020-02" db="EMBL/GenBank/DDBJ databases">
        <title>Whole Genome Shotgun Sequence of Streptomyces sp. strain CWH03.</title>
        <authorList>
            <person name="Dohra H."/>
            <person name="Kodani S."/>
            <person name="Yamamura H."/>
        </authorList>
    </citation>
    <scope>NUCLEOTIDE SEQUENCE [LARGE SCALE GENOMIC DNA]</scope>
    <source>
        <strain evidence="2 3">CWH03</strain>
    </source>
</reference>
<dbReference type="AlphaFoldDB" id="A0A6A0APH1"/>
<dbReference type="SUPFAM" id="SSF56300">
    <property type="entry name" value="Metallo-dependent phosphatases"/>
    <property type="match status" value="1"/>
</dbReference>
<evidence type="ECO:0000313" key="3">
    <source>
        <dbReference type="Proteomes" id="UP000484988"/>
    </source>
</evidence>
<evidence type="ECO:0000256" key="1">
    <source>
        <dbReference type="SAM" id="MobiDB-lite"/>
    </source>
</evidence>
<dbReference type="EMBL" id="BLLG01000003">
    <property type="protein sequence ID" value="GFH34889.1"/>
    <property type="molecule type" value="Genomic_DNA"/>
</dbReference>
<feature type="region of interest" description="Disordered" evidence="1">
    <location>
        <begin position="1"/>
        <end position="27"/>
    </location>
</feature>
<dbReference type="Gene3D" id="3.60.21.10">
    <property type="match status" value="1"/>
</dbReference>
<dbReference type="Proteomes" id="UP000484988">
    <property type="component" value="Unassembled WGS sequence"/>
</dbReference>
<dbReference type="InterPro" id="IPR029052">
    <property type="entry name" value="Metallo-depent_PP-like"/>
</dbReference>
<gene>
    <name evidence="2" type="ORF">SCWH03_11030</name>
</gene>
<accession>A0A6A0APH1</accession>
<comment type="caution">
    <text evidence="2">The sequence shown here is derived from an EMBL/GenBank/DDBJ whole genome shotgun (WGS) entry which is preliminary data.</text>
</comment>
<name>A0A6A0APH1_9ACTN</name>
<keyword evidence="3" id="KW-1185">Reference proteome</keyword>
<sequence length="398" mass="43643">MSDSLLDELLSKPVGPSIPARQTDPDKDFTRQIEVNGDAAEVTVRGPAETDPKGTAATVLRAHGLDPANWEVKGFRSSEWTMPNGELGVSTRFTFTRAMVTTEPDRPDLGELLATLEAYEPRWPAAGLPQGDHTYVIALGDMQFGKLDGDGPAGTLRRTIECLNKAADLLEVYRERFPIGHVHLAWLGDHVEGFQSQGGSNVWRTSLTLTEQIRLTRRAMLHGALAFAPLARRLTIAAVPGNHGEAVRINGKGVTRYDDSHDTEALISVRDALELNPELFEHVECFVPNTDELTVVVDCSGTVVAHAHGHQWRPGKHFEWWKGQAFNKASALHQADVLLAGHLHHEFVDTDGPRTFIQPPAMQSESTWWRHAKGTTGAPGLVVAVTKNGEVPVKEVVR</sequence>
<dbReference type="RefSeq" id="WP_173262624.1">
    <property type="nucleotide sequence ID" value="NZ_BLLG01000003.1"/>
</dbReference>